<keyword evidence="3" id="KW-1185">Reference proteome</keyword>
<name>A0A9X3XKH6_9CLOT</name>
<comment type="caution">
    <text evidence="2">The sequence shown here is derived from an EMBL/GenBank/DDBJ whole genome shotgun (WGS) entry which is preliminary data.</text>
</comment>
<evidence type="ECO:0000313" key="3">
    <source>
        <dbReference type="Proteomes" id="UP001141183"/>
    </source>
</evidence>
<gene>
    <name evidence="2" type="ORF">NE398_07365</name>
</gene>
<dbReference type="AlphaFoldDB" id="A0A9X3XKH6"/>
<protein>
    <submittedName>
        <fullName evidence="2">Uncharacterized protein</fullName>
    </submittedName>
</protein>
<evidence type="ECO:0000313" key="2">
    <source>
        <dbReference type="EMBL" id="MDC4239981.1"/>
    </source>
</evidence>
<feature type="transmembrane region" description="Helical" evidence="1">
    <location>
        <begin position="7"/>
        <end position="23"/>
    </location>
</feature>
<keyword evidence="1" id="KW-0812">Transmembrane</keyword>
<evidence type="ECO:0000256" key="1">
    <source>
        <dbReference type="SAM" id="Phobius"/>
    </source>
</evidence>
<dbReference type="EMBL" id="JAMRYU010000006">
    <property type="protein sequence ID" value="MDC4239981.1"/>
    <property type="molecule type" value="Genomic_DNA"/>
</dbReference>
<organism evidence="2 3">
    <name type="scientific">Clostridium tertium</name>
    <dbReference type="NCBI Taxonomy" id="1559"/>
    <lineage>
        <taxon>Bacteria</taxon>
        <taxon>Bacillati</taxon>
        <taxon>Bacillota</taxon>
        <taxon>Clostridia</taxon>
        <taxon>Eubacteriales</taxon>
        <taxon>Clostridiaceae</taxon>
        <taxon>Clostridium</taxon>
    </lineage>
</organism>
<dbReference type="Proteomes" id="UP001141183">
    <property type="component" value="Unassembled WGS sequence"/>
</dbReference>
<dbReference type="RefSeq" id="WP_195960005.1">
    <property type="nucleotide sequence ID" value="NZ_JADPFN010000019.1"/>
</dbReference>
<keyword evidence="1" id="KW-1133">Transmembrane helix</keyword>
<sequence>MGKNLRRGFYIVVICCLISYLFISNLSQPKIKGRWYLYTDSDINSELNIVEKLNSKDYMDISETSIKEYRSNGKDGASSYKIKGDKIYSGDAILTFKISNIGDERVMHLTLIGYNFGHGEDEYIEDGETYTYVFDKNIDISDV</sequence>
<accession>A0A9X3XKH6</accession>
<keyword evidence="1" id="KW-0472">Membrane</keyword>
<proteinExistence type="predicted"/>
<reference evidence="2" key="1">
    <citation type="submission" date="2022-05" db="EMBL/GenBank/DDBJ databases">
        <title>Draft genome sequence of Clostridium tertium strain CP3 isolated from Peru.</title>
        <authorList>
            <person name="Hurtado R."/>
            <person name="Lima L."/>
            <person name="Sousa T."/>
            <person name="Jaiswal A.K."/>
            <person name="Tiwari S."/>
            <person name="Maturrano L."/>
            <person name="Brenig B."/>
            <person name="Azevedo V."/>
        </authorList>
    </citation>
    <scope>NUCLEOTIDE SEQUENCE</scope>
    <source>
        <strain evidence="2">CP3</strain>
    </source>
</reference>